<keyword evidence="1" id="KW-0479">Metal-binding</keyword>
<dbReference type="PATRIC" id="fig|63186.3.peg.1544"/>
<gene>
    <name evidence="2" type="ordered locus">zobellia_1556</name>
</gene>
<reference evidence="3" key="1">
    <citation type="submission" date="2009-07" db="EMBL/GenBank/DDBJ databases">
        <title>Complete genome sequence of Zobellia galactanivorans Dsij.</title>
        <authorList>
            <consortium name="Genoscope - CEA"/>
        </authorList>
    </citation>
    <scope>NUCLEOTIDE SEQUENCE [LARGE SCALE GENOMIC DNA]</scope>
    <source>
        <strain evidence="3">DSM 12802 / CCUG 47099 / CIP 106680 / NCIMB 13871 / Dsij</strain>
    </source>
</reference>
<dbReference type="GO" id="GO:0046872">
    <property type="term" value="F:metal ion binding"/>
    <property type="evidence" value="ECO:0007669"/>
    <property type="project" value="UniProtKB-KW"/>
</dbReference>
<dbReference type="InterPro" id="IPR052170">
    <property type="entry name" value="M29_Exopeptidase"/>
</dbReference>
<organism evidence="2 3">
    <name type="scientific">Zobellia galactanivorans (strain DSM 12802 / CCUG 47099 / CIP 106680 / NCIMB 13871 / Dsij)</name>
    <dbReference type="NCBI Taxonomy" id="63186"/>
    <lineage>
        <taxon>Bacteria</taxon>
        <taxon>Pseudomonadati</taxon>
        <taxon>Bacteroidota</taxon>
        <taxon>Flavobacteriia</taxon>
        <taxon>Flavobacteriales</taxon>
        <taxon>Flavobacteriaceae</taxon>
        <taxon>Zobellia</taxon>
    </lineage>
</organism>
<reference evidence="2 3" key="2">
    <citation type="journal article" date="2012" name="Environ. Microbiol.">
        <title>Characterization of the first alginolytic operons in a marine bacterium: from their emergence in marine Flavobacteriia to their independent transfers to marine Proteobacteria and human gut Bacteroides.</title>
        <authorList>
            <person name="Thomas F."/>
            <person name="Barbeyron T."/>
            <person name="Tonon T."/>
            <person name="Genicot S."/>
            <person name="Czjzek M."/>
            <person name="Michel G."/>
        </authorList>
    </citation>
    <scope>NUCLEOTIDE SEQUENCE [LARGE SCALE GENOMIC DNA]</scope>
    <source>
        <strain evidence="3">DSM 12802 / CCUG 47099 / CIP 106680 / NCIMB 13871 / Dsij</strain>
    </source>
</reference>
<evidence type="ECO:0000313" key="3">
    <source>
        <dbReference type="Proteomes" id="UP000008898"/>
    </source>
</evidence>
<dbReference type="AlphaFoldDB" id="G0L4B7"/>
<accession>G0L4B7</accession>
<dbReference type="PANTHER" id="PTHR34448:SF1">
    <property type="entry name" value="BLL6088 PROTEIN"/>
    <property type="match status" value="1"/>
</dbReference>
<sequence>MSNTYNSETAKLSQIMIVEMFKVQPGETVAITGDNGSNRDLADALAAETKAAGGKSLILWTPKAEQDGEAGMKDWPSEVLIAALSHVDVWIELNSKVFLYSTIWEKAFENNKKLRYLIIGESSIPSLIRTFVGFEIDILEEFLNKIKVMTMKAKVITITSANGTKLTYETDSNYSFDIDSGDYSKPIFGTAPGYVNIVPKTNTMNGNIVFDMIQHADVYNTDNHLEFIMKDGRIADVKGGSEAEKYKTYLASFNDPNMYKISHNMFGFGPNIRKLCGEIVEDERIWGGVDFGFGHTSPMDMPPLGQPAKSHFDGVVAKVSIFLDDIQIVDDGVVCHPELKPLAEKLLNNS</sequence>
<dbReference type="PANTHER" id="PTHR34448">
    <property type="entry name" value="AMINOPEPTIDASE"/>
    <property type="match status" value="1"/>
</dbReference>
<dbReference type="InterPro" id="IPR058739">
    <property type="entry name" value="NicX"/>
</dbReference>
<dbReference type="HOGENOM" id="CLU_062630_0_0_10"/>
<dbReference type="RefSeq" id="WP_013992920.1">
    <property type="nucleotide sequence ID" value="NC_015844.1"/>
</dbReference>
<protein>
    <submittedName>
        <fullName evidence="2">Non-peptidase protein, Family M29</fullName>
    </submittedName>
</protein>
<dbReference type="KEGG" id="zga:ZOBELLIA_1556"/>
<dbReference type="OrthoDB" id="9803993at2"/>
<proteinExistence type="predicted"/>
<dbReference type="EMBL" id="FP476056">
    <property type="protein sequence ID" value="CAZ95611.1"/>
    <property type="molecule type" value="Genomic_DNA"/>
</dbReference>
<keyword evidence="3" id="KW-1185">Reference proteome</keyword>
<name>G0L4B7_ZOBGA</name>
<dbReference type="Pfam" id="PF26233">
    <property type="entry name" value="NicX"/>
    <property type="match status" value="1"/>
</dbReference>
<dbReference type="STRING" id="63186.ZOBELLIA_1556"/>
<dbReference type="Proteomes" id="UP000008898">
    <property type="component" value="Chromosome"/>
</dbReference>
<dbReference type="SUPFAM" id="SSF144052">
    <property type="entry name" value="Thermophilic metalloprotease-like"/>
    <property type="match status" value="1"/>
</dbReference>
<evidence type="ECO:0000313" key="2">
    <source>
        <dbReference type="EMBL" id="CAZ95611.1"/>
    </source>
</evidence>
<evidence type="ECO:0000256" key="1">
    <source>
        <dbReference type="ARBA" id="ARBA00022723"/>
    </source>
</evidence>